<evidence type="ECO:0000256" key="7">
    <source>
        <dbReference type="ARBA" id="ARBA00023150"/>
    </source>
</evidence>
<dbReference type="PANTHER" id="PTHR19136">
    <property type="entry name" value="MOLYBDENUM COFACTOR GUANYLYLTRANSFERASE"/>
    <property type="match status" value="1"/>
</dbReference>
<comment type="catalytic activity">
    <reaction evidence="8">
        <text>Mo-molybdopterin + GTP + H(+) = Mo-molybdopterin guanine dinucleotide + diphosphate</text>
        <dbReference type="Rhea" id="RHEA:34243"/>
        <dbReference type="ChEBI" id="CHEBI:15378"/>
        <dbReference type="ChEBI" id="CHEBI:33019"/>
        <dbReference type="ChEBI" id="CHEBI:37565"/>
        <dbReference type="ChEBI" id="CHEBI:71302"/>
        <dbReference type="ChEBI" id="CHEBI:71310"/>
        <dbReference type="EC" id="2.7.7.77"/>
    </reaction>
</comment>
<name>A0A853FY29_9BURK</name>
<dbReference type="AlphaFoldDB" id="A0A853FY29"/>
<evidence type="ECO:0000256" key="8">
    <source>
        <dbReference type="HAMAP-Rule" id="MF_00316"/>
    </source>
</evidence>
<keyword evidence="3 8" id="KW-0479">Metal-binding</keyword>
<keyword evidence="11" id="KW-1185">Reference proteome</keyword>
<dbReference type="Gene3D" id="3.90.550.10">
    <property type="entry name" value="Spore Coat Polysaccharide Biosynthesis Protein SpsA, Chain A"/>
    <property type="match status" value="1"/>
</dbReference>
<keyword evidence="10" id="KW-0548">Nucleotidyltransferase</keyword>
<feature type="binding site" evidence="8">
    <location>
        <position position="137"/>
    </location>
    <ligand>
        <name>GTP</name>
        <dbReference type="ChEBI" id="CHEBI:37565"/>
    </ligand>
</feature>
<comment type="function">
    <text evidence="8">Transfers a GMP moiety from GTP to Mo-molybdopterin (Mo-MPT) cofactor (Moco or molybdenum cofactor) to form Mo-molybdopterin guanine dinucleotide (Mo-MGD) cofactor.</text>
</comment>
<feature type="binding site" evidence="8">
    <location>
        <position position="60"/>
    </location>
    <ligand>
        <name>GTP</name>
        <dbReference type="ChEBI" id="CHEBI:37565"/>
    </ligand>
</feature>
<feature type="binding site" evidence="8">
    <location>
        <begin position="26"/>
        <end position="28"/>
    </location>
    <ligand>
        <name>GTP</name>
        <dbReference type="ChEBI" id="CHEBI:37565"/>
    </ligand>
</feature>
<evidence type="ECO:0000256" key="1">
    <source>
        <dbReference type="ARBA" id="ARBA00022490"/>
    </source>
</evidence>
<evidence type="ECO:0000256" key="6">
    <source>
        <dbReference type="ARBA" id="ARBA00023134"/>
    </source>
</evidence>
<organism evidence="10 11">
    <name type="scientific">Parapusillimonas granuli</name>
    <dbReference type="NCBI Taxonomy" id="380911"/>
    <lineage>
        <taxon>Bacteria</taxon>
        <taxon>Pseudomonadati</taxon>
        <taxon>Pseudomonadota</taxon>
        <taxon>Betaproteobacteria</taxon>
        <taxon>Burkholderiales</taxon>
        <taxon>Alcaligenaceae</taxon>
        <taxon>Parapusillimonas</taxon>
    </lineage>
</organism>
<comment type="caution">
    <text evidence="10">The sequence shown here is derived from an EMBL/GenBank/DDBJ whole genome shotgun (WGS) entry which is preliminary data.</text>
</comment>
<evidence type="ECO:0000313" key="11">
    <source>
        <dbReference type="Proteomes" id="UP000559809"/>
    </source>
</evidence>
<comment type="domain">
    <text evidence="8">The N-terminal domain determines nucleotide recognition and specific binding, while the C-terminal domain determines the specific binding to the target protein.</text>
</comment>
<keyword evidence="4 8" id="KW-0547">Nucleotide-binding</keyword>
<comment type="cofactor">
    <cofactor evidence="8">
        <name>Mg(2+)</name>
        <dbReference type="ChEBI" id="CHEBI:18420"/>
    </cofactor>
</comment>
<accession>A0A853FY29</accession>
<dbReference type="InterPro" id="IPR029044">
    <property type="entry name" value="Nucleotide-diphossugar_trans"/>
</dbReference>
<dbReference type="RefSeq" id="WP_180154804.1">
    <property type="nucleotide sequence ID" value="NZ_JACCEM010000004.1"/>
</dbReference>
<comment type="similarity">
    <text evidence="8">Belongs to the MobA family.</text>
</comment>
<evidence type="ECO:0000313" key="10">
    <source>
        <dbReference type="EMBL" id="NYT49513.1"/>
    </source>
</evidence>
<dbReference type="EMBL" id="JACCEM010000004">
    <property type="protein sequence ID" value="NYT49513.1"/>
    <property type="molecule type" value="Genomic_DNA"/>
</dbReference>
<keyword evidence="6 8" id="KW-0342">GTP-binding</keyword>
<protein>
    <recommendedName>
        <fullName evidence="8">Molybdenum cofactor guanylyltransferase</fullName>
        <shortName evidence="8">MoCo guanylyltransferase</shortName>
        <ecNumber evidence="8">2.7.7.77</ecNumber>
    </recommendedName>
    <alternativeName>
        <fullName evidence="8">GTP:molybdopterin guanylyltransferase</fullName>
    </alternativeName>
    <alternativeName>
        <fullName evidence="8">Mo-MPT guanylyltransferase</fullName>
    </alternativeName>
    <alternativeName>
        <fullName evidence="8">Molybdopterin guanylyltransferase</fullName>
    </alternativeName>
    <alternativeName>
        <fullName evidence="8">Molybdopterin-guanine dinucleotide synthase</fullName>
        <shortName evidence="8">MGD synthase</shortName>
    </alternativeName>
</protein>
<dbReference type="GO" id="GO:0005737">
    <property type="term" value="C:cytoplasm"/>
    <property type="evidence" value="ECO:0007669"/>
    <property type="project" value="UniProtKB-SubCell"/>
</dbReference>
<evidence type="ECO:0000259" key="9">
    <source>
        <dbReference type="Pfam" id="PF12804"/>
    </source>
</evidence>
<comment type="subcellular location">
    <subcellularLocation>
        <location evidence="8">Cytoplasm</location>
    </subcellularLocation>
</comment>
<dbReference type="HAMAP" id="MF_00316">
    <property type="entry name" value="MobA"/>
    <property type="match status" value="1"/>
</dbReference>
<feature type="domain" description="MobA-like NTP transferase" evidence="9">
    <location>
        <begin position="23"/>
        <end position="206"/>
    </location>
</feature>
<dbReference type="GO" id="GO:1902758">
    <property type="term" value="P:bis(molybdopterin guanine dinucleotide)molybdenum biosynthetic process"/>
    <property type="evidence" value="ECO:0007669"/>
    <property type="project" value="TreeGrafter"/>
</dbReference>
<keyword evidence="1 8" id="KW-0963">Cytoplasm</keyword>
<evidence type="ECO:0000256" key="4">
    <source>
        <dbReference type="ARBA" id="ARBA00022741"/>
    </source>
</evidence>
<dbReference type="CDD" id="cd02503">
    <property type="entry name" value="MobA"/>
    <property type="match status" value="1"/>
</dbReference>
<comment type="caution">
    <text evidence="8">Lacks conserved residue(s) required for the propagation of feature annotation.</text>
</comment>
<comment type="subunit">
    <text evidence="8">Monomer.</text>
</comment>
<dbReference type="GO" id="GO:0005525">
    <property type="term" value="F:GTP binding"/>
    <property type="evidence" value="ECO:0007669"/>
    <property type="project" value="UniProtKB-UniRule"/>
</dbReference>
<dbReference type="InterPro" id="IPR025877">
    <property type="entry name" value="MobA-like_NTP_Trfase"/>
</dbReference>
<reference evidence="10 11" key="1">
    <citation type="submission" date="2020-07" db="EMBL/GenBank/DDBJ databases">
        <title>Taxonomic revisions and descriptions of new bacterial species based on genomic comparisons in the high-G+C-content subgroup of the family Alcaligenaceae.</title>
        <authorList>
            <person name="Szabo A."/>
            <person name="Felfoldi T."/>
        </authorList>
    </citation>
    <scope>NUCLEOTIDE SEQUENCE [LARGE SCALE GENOMIC DNA]</scope>
    <source>
        <strain evidence="10 11">LMG 24012</strain>
    </source>
</reference>
<dbReference type="Proteomes" id="UP000559809">
    <property type="component" value="Unassembled WGS sequence"/>
</dbReference>
<dbReference type="Pfam" id="PF12804">
    <property type="entry name" value="NTP_transf_3"/>
    <property type="match status" value="1"/>
</dbReference>
<keyword evidence="5 8" id="KW-0460">Magnesium</keyword>
<feature type="binding site" evidence="8">
    <location>
        <position position="137"/>
    </location>
    <ligand>
        <name>Mg(2+)</name>
        <dbReference type="ChEBI" id="CHEBI:18420"/>
    </ligand>
</feature>
<dbReference type="InterPro" id="IPR013482">
    <property type="entry name" value="Molybde_CF_guanTrfase"/>
</dbReference>
<dbReference type="GO" id="GO:0046872">
    <property type="term" value="F:metal ion binding"/>
    <property type="evidence" value="ECO:0007669"/>
    <property type="project" value="UniProtKB-KW"/>
</dbReference>
<dbReference type="EC" id="2.7.7.77" evidence="8"/>
<dbReference type="SUPFAM" id="SSF53448">
    <property type="entry name" value="Nucleotide-diphospho-sugar transferases"/>
    <property type="match status" value="1"/>
</dbReference>
<evidence type="ECO:0000256" key="3">
    <source>
        <dbReference type="ARBA" id="ARBA00022723"/>
    </source>
</evidence>
<keyword evidence="7 8" id="KW-0501">Molybdenum cofactor biosynthesis</keyword>
<sequence>MTDQPPATAAGVAAPLGRESVTGLILAGGQARRMREAAERGAGGPPMLPDCLADWQGWDKGLVLLDGQPLLWHAQRFLAPQVARLLISANRYLELYGRYGEAFGDDPTLGDAQGPLAGIATALARIHTPWLAVLPVDVPHPPADLFVRLAAALHEDGRARVAFASIRDGDTERDQPLCMLLHSSLQEDIRAFLFAGERRVRSWLGRVGALRVHFQGGEGVFGNINTPQDLAMMAGPVPRAPRAPHRSQCRKS</sequence>
<keyword evidence="2 8" id="KW-0808">Transferase</keyword>
<evidence type="ECO:0000256" key="2">
    <source>
        <dbReference type="ARBA" id="ARBA00022679"/>
    </source>
</evidence>
<feature type="binding site" evidence="8">
    <location>
        <position position="106"/>
    </location>
    <ligand>
        <name>GTP</name>
        <dbReference type="ChEBI" id="CHEBI:37565"/>
    </ligand>
</feature>
<dbReference type="GO" id="GO:0061603">
    <property type="term" value="F:molybdenum cofactor guanylyltransferase activity"/>
    <property type="evidence" value="ECO:0007669"/>
    <property type="project" value="UniProtKB-EC"/>
</dbReference>
<gene>
    <name evidence="8" type="primary">mobA</name>
    <name evidence="10" type="ORF">H0A72_09370</name>
</gene>
<dbReference type="PANTHER" id="PTHR19136:SF81">
    <property type="entry name" value="MOLYBDENUM COFACTOR GUANYLYLTRANSFERASE"/>
    <property type="match status" value="1"/>
</dbReference>
<evidence type="ECO:0000256" key="5">
    <source>
        <dbReference type="ARBA" id="ARBA00022842"/>
    </source>
</evidence>
<proteinExistence type="inferred from homology"/>